<proteinExistence type="inferred from homology"/>
<sequence>MKYRMIRPAVYPQRFMSSPTFALDYGEGELAVLPPHTKVVVTGNNRTRSVLVGLQGVVKKSVGLGGWHWLVLTNGVEVKLQRNALSVIEAPTREQEDHCKSLLSGSSHLQFTTRPQQKLTVDIGKLGAVSLWRYWRHFKLDGKNVPSSKAQLIEAVERHFISQNLDESQVIADFLHAAKRLRQSVHGHPY</sequence>
<evidence type="ECO:0000256" key="1">
    <source>
        <dbReference type="ARBA" id="ARBA00004123"/>
    </source>
</evidence>
<evidence type="ECO:0000256" key="4">
    <source>
        <dbReference type="ARBA" id="ARBA00023015"/>
    </source>
</evidence>
<dbReference type="PANTHER" id="PTHR13286">
    <property type="entry name" value="SAP30"/>
    <property type="match status" value="1"/>
</dbReference>
<evidence type="ECO:0000256" key="6">
    <source>
        <dbReference type="ARBA" id="ARBA00023242"/>
    </source>
</evidence>
<evidence type="ECO:0000256" key="5">
    <source>
        <dbReference type="ARBA" id="ARBA00023163"/>
    </source>
</evidence>
<dbReference type="GO" id="GO:0006355">
    <property type="term" value="P:regulation of DNA-templated transcription"/>
    <property type="evidence" value="ECO:0007669"/>
    <property type="project" value="TreeGrafter"/>
</dbReference>
<evidence type="ECO:0000256" key="3">
    <source>
        <dbReference type="ARBA" id="ARBA00022491"/>
    </source>
</evidence>
<dbReference type="GO" id="GO:0003712">
    <property type="term" value="F:transcription coregulator activity"/>
    <property type="evidence" value="ECO:0007669"/>
    <property type="project" value="TreeGrafter"/>
</dbReference>
<reference evidence="9" key="1">
    <citation type="submission" date="2020-02" db="EMBL/GenBank/DDBJ databases">
        <authorList>
            <person name="Scholz U."/>
            <person name="Mascher M."/>
            <person name="Fiebig A."/>
        </authorList>
    </citation>
    <scope>NUCLEOTIDE SEQUENCE</scope>
</reference>
<dbReference type="EMBL" id="LR743597">
    <property type="protein sequence ID" value="CAA2627673.1"/>
    <property type="molecule type" value="Genomic_DNA"/>
</dbReference>
<feature type="domain" description="Histone deacetylase complex subunit SAP30 Sin3 binding" evidence="7">
    <location>
        <begin position="127"/>
        <end position="179"/>
    </location>
</feature>
<dbReference type="InterPro" id="IPR025718">
    <property type="entry name" value="SAP30_Sin3-bd"/>
</dbReference>
<keyword evidence="6" id="KW-0539">Nucleus</keyword>
<keyword evidence="5" id="KW-0804">Transcription</keyword>
<evidence type="ECO:0000313" key="8">
    <source>
        <dbReference type="EMBL" id="CAA2627673.1"/>
    </source>
</evidence>
<evidence type="ECO:0000313" key="9">
    <source>
        <dbReference type="EMBL" id="CAA7403741.1"/>
    </source>
</evidence>
<accession>A0A7I8L194</accession>
<dbReference type="OrthoDB" id="510958at2759"/>
<organism evidence="9 10">
    <name type="scientific">Spirodela intermedia</name>
    <name type="common">Intermediate duckweed</name>
    <dbReference type="NCBI Taxonomy" id="51605"/>
    <lineage>
        <taxon>Eukaryota</taxon>
        <taxon>Viridiplantae</taxon>
        <taxon>Streptophyta</taxon>
        <taxon>Embryophyta</taxon>
        <taxon>Tracheophyta</taxon>
        <taxon>Spermatophyta</taxon>
        <taxon>Magnoliopsida</taxon>
        <taxon>Liliopsida</taxon>
        <taxon>Araceae</taxon>
        <taxon>Lemnoideae</taxon>
        <taxon>Spirodela</taxon>
    </lineage>
</organism>
<name>A0A7I8L194_SPIIN</name>
<dbReference type="EMBL" id="LR746273">
    <property type="protein sequence ID" value="CAA7403741.1"/>
    <property type="molecule type" value="Genomic_DNA"/>
</dbReference>
<comment type="similarity">
    <text evidence="2">Belongs to the SAP30 family.</text>
</comment>
<dbReference type="Pfam" id="PF13867">
    <property type="entry name" value="SAP30_Sin3_bdg"/>
    <property type="match status" value="1"/>
</dbReference>
<gene>
    <name evidence="8" type="ORF">SI7747_10013326</name>
    <name evidence="9" type="ORF">SI8410_10014419</name>
</gene>
<comment type="subcellular location">
    <subcellularLocation>
        <location evidence="1">Nucleus</location>
    </subcellularLocation>
</comment>
<dbReference type="InterPro" id="IPR038291">
    <property type="entry name" value="SAP30_C_sf"/>
</dbReference>
<dbReference type="Gene3D" id="6.10.160.20">
    <property type="match status" value="1"/>
</dbReference>
<evidence type="ECO:0000259" key="7">
    <source>
        <dbReference type="Pfam" id="PF13867"/>
    </source>
</evidence>
<evidence type="ECO:0000313" key="10">
    <source>
        <dbReference type="Proteomes" id="UP000663760"/>
    </source>
</evidence>
<dbReference type="GO" id="GO:0000118">
    <property type="term" value="C:histone deacetylase complex"/>
    <property type="evidence" value="ECO:0007669"/>
    <property type="project" value="TreeGrafter"/>
</dbReference>
<dbReference type="AlphaFoldDB" id="A0A7I8L194"/>
<dbReference type="Proteomes" id="UP000663760">
    <property type="component" value="Chromosome 10"/>
</dbReference>
<protein>
    <recommendedName>
        <fullName evidence="7">Histone deacetylase complex subunit SAP30 Sin3 binding domain-containing protein</fullName>
    </recommendedName>
</protein>
<keyword evidence="3" id="KW-0678">Repressor</keyword>
<dbReference type="InterPro" id="IPR024145">
    <property type="entry name" value="His_deAcase_SAP30/SAP30L"/>
</dbReference>
<keyword evidence="4" id="KW-0805">Transcription regulation</keyword>
<evidence type="ECO:0000256" key="2">
    <source>
        <dbReference type="ARBA" id="ARBA00006283"/>
    </source>
</evidence>
<keyword evidence="10" id="KW-1185">Reference proteome</keyword>
<dbReference type="PANTHER" id="PTHR13286:SF6">
    <property type="entry name" value="HISTONE DEACETYLASE COMPLEX SUBUNIT SAP30L-RELATED"/>
    <property type="match status" value="1"/>
</dbReference>